<dbReference type="InterPro" id="IPR011050">
    <property type="entry name" value="Pectin_lyase_fold/virulence"/>
</dbReference>
<evidence type="ECO:0008006" key="4">
    <source>
        <dbReference type="Google" id="ProtNLM"/>
    </source>
</evidence>
<evidence type="ECO:0000313" key="3">
    <source>
        <dbReference type="Proteomes" id="UP000550401"/>
    </source>
</evidence>
<dbReference type="NCBIfam" id="NF041518">
    <property type="entry name" value="choice_anch_Q"/>
    <property type="match status" value="1"/>
</dbReference>
<accession>A0A839EYI4</accession>
<keyword evidence="3" id="KW-1185">Reference proteome</keyword>
<keyword evidence="1" id="KW-0732">Signal</keyword>
<feature type="chain" id="PRO_5032284331" description="CSLREA domain-containing protein" evidence="1">
    <location>
        <begin position="27"/>
        <end position="469"/>
    </location>
</feature>
<protein>
    <recommendedName>
        <fullName evidence="4">CSLREA domain-containing protein</fullName>
    </recommendedName>
</protein>
<dbReference type="InterPro" id="IPR059226">
    <property type="entry name" value="Choice_anch_Q_dom"/>
</dbReference>
<dbReference type="SUPFAM" id="SSF51126">
    <property type="entry name" value="Pectin lyase-like"/>
    <property type="match status" value="1"/>
</dbReference>
<comment type="caution">
    <text evidence="2">The sequence shown here is derived from an EMBL/GenBank/DDBJ whole genome shotgun (WGS) entry which is preliminary data.</text>
</comment>
<dbReference type="Proteomes" id="UP000550401">
    <property type="component" value="Unassembled WGS sequence"/>
</dbReference>
<dbReference type="RefSeq" id="WP_182529790.1">
    <property type="nucleotide sequence ID" value="NZ_JACGXL010000001.1"/>
</dbReference>
<dbReference type="EMBL" id="JACGXL010000001">
    <property type="protein sequence ID" value="MBA8886739.1"/>
    <property type="molecule type" value="Genomic_DNA"/>
</dbReference>
<feature type="signal peptide" evidence="1">
    <location>
        <begin position="1"/>
        <end position="26"/>
    </location>
</feature>
<gene>
    <name evidence="2" type="ORF">FHW12_000930</name>
</gene>
<organism evidence="2 3">
    <name type="scientific">Dokdonella fugitiva</name>
    <dbReference type="NCBI Taxonomy" id="328517"/>
    <lineage>
        <taxon>Bacteria</taxon>
        <taxon>Pseudomonadati</taxon>
        <taxon>Pseudomonadota</taxon>
        <taxon>Gammaproteobacteria</taxon>
        <taxon>Lysobacterales</taxon>
        <taxon>Rhodanobacteraceae</taxon>
        <taxon>Dokdonella</taxon>
    </lineage>
</organism>
<proteinExistence type="predicted"/>
<sequence length="469" mass="45768">MPTPPRPRRALPLALAAILASPVAGAATITVTTLADGSVPGECTLRDATIAANTNVAVAGCASGEAGHDDIVFAPGVTGTIALTGGQLTIGDLVTISGPGAAALTIDAQGQSRVFDIGGDQTTSYETTLSGLTLTGGRTNGDGENGGGVRSMSAFHLIDSVVTGNSTVGPNSVGGGLATATTTEITRSRIIGNWTKGYGSLAGGAIVIFGSAAVTDSTIAGNWTEGDTAGGGGIIVFWGWFDGTFVNSTISGNETRGNSSQAGGLAAGGNVFLTNSTVSGNRTLGDNGSGGFIDGAAMSVTGNITLTNSTVVDNSSQSVGGVSIAIGANPGTGLIIANNSVIATTTADTTALCSKPMDSASSSHDFATDASCGGDALIGGTPVTATALALAPLADNGGPTWTHALLAGSAAIDAGDDAVCASATVGDLDQRGRVRPQDGDANGTATCDVGAYEADDADRIFDDGFDPAS</sequence>
<name>A0A839EYI4_9GAMM</name>
<reference evidence="2 3" key="1">
    <citation type="submission" date="2020-07" db="EMBL/GenBank/DDBJ databases">
        <title>Genomic Encyclopedia of Type Strains, Phase IV (KMG-V): Genome sequencing to study the core and pangenomes of soil and plant-associated prokaryotes.</title>
        <authorList>
            <person name="Whitman W."/>
        </authorList>
    </citation>
    <scope>NUCLEOTIDE SEQUENCE [LARGE SCALE GENOMIC DNA]</scope>
    <source>
        <strain evidence="2 3">RH2WT43</strain>
    </source>
</reference>
<evidence type="ECO:0000256" key="1">
    <source>
        <dbReference type="SAM" id="SignalP"/>
    </source>
</evidence>
<evidence type="ECO:0000313" key="2">
    <source>
        <dbReference type="EMBL" id="MBA8886739.1"/>
    </source>
</evidence>
<dbReference type="AlphaFoldDB" id="A0A839EYI4"/>